<feature type="compositionally biased region" description="Polar residues" evidence="3">
    <location>
        <begin position="148"/>
        <end position="180"/>
    </location>
</feature>
<dbReference type="PANTHER" id="PTHR33724">
    <property type="entry name" value="INTRAFLAGELLAR TRANSPORT PROTEIN 43 HOMOLOG"/>
    <property type="match status" value="1"/>
</dbReference>
<dbReference type="PANTHER" id="PTHR33724:SF1">
    <property type="entry name" value="INTRAFLAGELLAR TRANSPORT PROTEIN 43 HOMOLOG"/>
    <property type="match status" value="1"/>
</dbReference>
<dbReference type="GO" id="GO:0035721">
    <property type="term" value="P:intraciliary retrograde transport"/>
    <property type="evidence" value="ECO:0007669"/>
    <property type="project" value="TreeGrafter"/>
</dbReference>
<name>A0A7R9AU88_TIMSH</name>
<comment type="similarity">
    <text evidence="1">Belongs to the IFT43 family.</text>
</comment>
<reference evidence="4" key="1">
    <citation type="submission" date="2020-11" db="EMBL/GenBank/DDBJ databases">
        <authorList>
            <person name="Tran Van P."/>
        </authorList>
    </citation>
    <scope>NUCLEOTIDE SEQUENCE</scope>
</reference>
<evidence type="ECO:0000313" key="4">
    <source>
        <dbReference type="EMBL" id="CAD7260561.1"/>
    </source>
</evidence>
<sequence length="241" mass="26903">MGIDLGTTMGHLGVSPTYLETARTNHLQKYREQRRSAMNAMDQERFQTQDDKRDDSEDDIPVIPDLDDLQDDQLDSQVAVAPSVAVNRVATYKELDSDLLKHSAFATLDDINLQLLTKRLNLEADVKERATTSRHKANTRIKLETLQFHHSSISPADETPASSTSNTDPDWNSSETSSISCMAPASSHPGAGTIALYSPDEVWTWDLLFTEVSSELRKEWEAKSEISPDKDNATKQSESHN</sequence>
<keyword evidence="2" id="KW-0970">Cilium biogenesis/degradation</keyword>
<organism evidence="4">
    <name type="scientific">Timema shepardi</name>
    <name type="common">Walking stick</name>
    <dbReference type="NCBI Taxonomy" id="629360"/>
    <lineage>
        <taxon>Eukaryota</taxon>
        <taxon>Metazoa</taxon>
        <taxon>Ecdysozoa</taxon>
        <taxon>Arthropoda</taxon>
        <taxon>Hexapoda</taxon>
        <taxon>Insecta</taxon>
        <taxon>Pterygota</taxon>
        <taxon>Neoptera</taxon>
        <taxon>Polyneoptera</taxon>
        <taxon>Phasmatodea</taxon>
        <taxon>Timematodea</taxon>
        <taxon>Timematoidea</taxon>
        <taxon>Timematidae</taxon>
        <taxon>Timema</taxon>
    </lineage>
</organism>
<feature type="compositionally biased region" description="Basic and acidic residues" evidence="3">
    <location>
        <begin position="42"/>
        <end position="55"/>
    </location>
</feature>
<accession>A0A7R9AU88</accession>
<dbReference type="GO" id="GO:0030991">
    <property type="term" value="C:intraciliary transport particle A"/>
    <property type="evidence" value="ECO:0007669"/>
    <property type="project" value="InterPro"/>
</dbReference>
<dbReference type="InterPro" id="IPR029302">
    <property type="entry name" value="IFT43"/>
</dbReference>
<evidence type="ECO:0000256" key="1">
    <source>
        <dbReference type="ARBA" id="ARBA00007563"/>
    </source>
</evidence>
<dbReference type="EMBL" id="OC001739">
    <property type="protein sequence ID" value="CAD7260561.1"/>
    <property type="molecule type" value="Genomic_DNA"/>
</dbReference>
<dbReference type="AlphaFoldDB" id="A0A7R9AU88"/>
<feature type="region of interest" description="Disordered" evidence="3">
    <location>
        <begin position="147"/>
        <end position="185"/>
    </location>
</feature>
<protein>
    <submittedName>
        <fullName evidence="4">Uncharacterized protein</fullName>
    </submittedName>
</protein>
<dbReference type="Pfam" id="PF15305">
    <property type="entry name" value="IFT43"/>
    <property type="match status" value="1"/>
</dbReference>
<proteinExistence type="inferred from homology"/>
<evidence type="ECO:0000256" key="2">
    <source>
        <dbReference type="ARBA" id="ARBA00022794"/>
    </source>
</evidence>
<gene>
    <name evidence="4" type="ORF">TSIB3V08_LOCUS4734</name>
</gene>
<dbReference type="GO" id="GO:0005929">
    <property type="term" value="C:cilium"/>
    <property type="evidence" value="ECO:0007669"/>
    <property type="project" value="TreeGrafter"/>
</dbReference>
<feature type="region of interest" description="Disordered" evidence="3">
    <location>
        <begin position="42"/>
        <end position="61"/>
    </location>
</feature>
<evidence type="ECO:0000256" key="3">
    <source>
        <dbReference type="SAM" id="MobiDB-lite"/>
    </source>
</evidence>
<feature type="region of interest" description="Disordered" evidence="3">
    <location>
        <begin position="218"/>
        <end position="241"/>
    </location>
</feature>